<dbReference type="PANTHER" id="PTHR28290">
    <property type="entry name" value="ENHANCER OF TRANSLATION TERMINATION 1"/>
    <property type="match status" value="1"/>
</dbReference>
<evidence type="ECO:0000256" key="4">
    <source>
        <dbReference type="ARBA" id="ARBA00023163"/>
    </source>
</evidence>
<dbReference type="Proteomes" id="UP000807306">
    <property type="component" value="Unassembled WGS sequence"/>
</dbReference>
<feature type="region of interest" description="Disordered" evidence="6">
    <location>
        <begin position="65"/>
        <end position="106"/>
    </location>
</feature>
<keyword evidence="5" id="KW-0539">Nucleus</keyword>
<evidence type="ECO:0000313" key="7">
    <source>
        <dbReference type="EMBL" id="KAF9529023.1"/>
    </source>
</evidence>
<dbReference type="AlphaFoldDB" id="A0A9P6JQN9"/>
<feature type="region of interest" description="Disordered" evidence="6">
    <location>
        <begin position="490"/>
        <end position="536"/>
    </location>
</feature>
<accession>A0A9P6JQN9</accession>
<reference evidence="7" key="1">
    <citation type="submission" date="2020-11" db="EMBL/GenBank/DDBJ databases">
        <authorList>
            <consortium name="DOE Joint Genome Institute"/>
            <person name="Ahrendt S."/>
            <person name="Riley R."/>
            <person name="Andreopoulos W."/>
            <person name="Labutti K."/>
            <person name="Pangilinan J."/>
            <person name="Ruiz-Duenas F.J."/>
            <person name="Barrasa J.M."/>
            <person name="Sanchez-Garcia M."/>
            <person name="Camarero S."/>
            <person name="Miyauchi S."/>
            <person name="Serrano A."/>
            <person name="Linde D."/>
            <person name="Babiker R."/>
            <person name="Drula E."/>
            <person name="Ayuso-Fernandez I."/>
            <person name="Pacheco R."/>
            <person name="Padilla G."/>
            <person name="Ferreira P."/>
            <person name="Barriuso J."/>
            <person name="Kellner H."/>
            <person name="Castanera R."/>
            <person name="Alfaro M."/>
            <person name="Ramirez L."/>
            <person name="Pisabarro A.G."/>
            <person name="Kuo A."/>
            <person name="Tritt A."/>
            <person name="Lipzen A."/>
            <person name="He G."/>
            <person name="Yan M."/>
            <person name="Ng V."/>
            <person name="Cullen D."/>
            <person name="Martin F."/>
            <person name="Rosso M.-N."/>
            <person name="Henrissat B."/>
            <person name="Hibbett D."/>
            <person name="Martinez A.T."/>
            <person name="Grigoriev I.V."/>
        </authorList>
    </citation>
    <scope>NUCLEOTIDE SEQUENCE</scope>
    <source>
        <strain evidence="7">CBS 506.95</strain>
    </source>
</reference>
<proteinExistence type="inferred from homology"/>
<comment type="similarity">
    <text evidence="2">Belongs to the ETT1 family.</text>
</comment>
<dbReference type="EMBL" id="MU157849">
    <property type="protein sequence ID" value="KAF9529023.1"/>
    <property type="molecule type" value="Genomic_DNA"/>
</dbReference>
<evidence type="ECO:0000256" key="6">
    <source>
        <dbReference type="SAM" id="MobiDB-lite"/>
    </source>
</evidence>
<organism evidence="7 8">
    <name type="scientific">Crepidotus variabilis</name>
    <dbReference type="NCBI Taxonomy" id="179855"/>
    <lineage>
        <taxon>Eukaryota</taxon>
        <taxon>Fungi</taxon>
        <taxon>Dikarya</taxon>
        <taxon>Basidiomycota</taxon>
        <taxon>Agaricomycotina</taxon>
        <taxon>Agaricomycetes</taxon>
        <taxon>Agaricomycetidae</taxon>
        <taxon>Agaricales</taxon>
        <taxon>Agaricineae</taxon>
        <taxon>Crepidotaceae</taxon>
        <taxon>Crepidotus</taxon>
    </lineage>
</organism>
<feature type="region of interest" description="Disordered" evidence="6">
    <location>
        <begin position="1"/>
        <end position="48"/>
    </location>
</feature>
<comment type="caution">
    <text evidence="7">The sequence shown here is derived from an EMBL/GenBank/DDBJ whole genome shotgun (WGS) entry which is preliminary data.</text>
</comment>
<sequence length="749" mass="83765">MTFANKSHQRLPRPRGLWKAARETQPRLDISPQPAKRPSPVDHYNNPIPYIDDAHRFYSTQHRHDNDEDHIFSDGDCDSDSSTSSLQKRRRISESPPTSEELEDHLNREREEVIFWDYSRKCSPHPERLSRWTTRTKLMDITSTVGGGSEDIDRIACDLDDWEDLKELFAKAVDMFESQEPTETMPLLRGVIHECHRFMKMYQDPSVLFATPPSATKPLPPPRPEERFVTEWLTERPALYPPPMKKDQSSQTSQKPTMKPAVQEEKKCKCKDLPTAFHTVFGTTLFLFGNLISQDPSLAVEGEPTTPTPYWLSAIDVFQMGENLPIKVSGRTCPSAPEDWRMAIVWGRTLVNLADEVLTRQKAASSGIESGPSPAVISMPSNPIPSSMMSMFQSTTTAHHVAPPAFQFPSSFFTGSSTAGHNQDDDPNWPPESPFALIAARRSPASFRISLNSTTPSELLQFAQDQFSRGIFHMPHPHRARGGRSSIAFPNGNGFATRPHMMSKDSSSSIDTHTSTSTSPLSTKSTSPSMPAGTEPALPFGSFSRAKELYTIASEVLLLAEKLFLPSERYHWAYWAGGVFSQMKMENNSLETEDEWKGLLARARGRCCLVMGSAKAEELEAALERGEFDVLKSEDAQEGREVLRDAIGYLERAIEAAHDQSIPDSPVKELSLADTEFQAIIEDGEAVRVVVDDSDEEENELRTLLAEALLTLANLIEDKAEREVLYAKAQKEGRGAFELDDDEKMDESG</sequence>
<dbReference type="InterPro" id="IPR024318">
    <property type="entry name" value="Nro1/ETT1"/>
</dbReference>
<dbReference type="GO" id="GO:2000640">
    <property type="term" value="P:positive regulation of SREBP signaling pathway"/>
    <property type="evidence" value="ECO:0007669"/>
    <property type="project" value="TreeGrafter"/>
</dbReference>
<evidence type="ECO:0000256" key="3">
    <source>
        <dbReference type="ARBA" id="ARBA00023015"/>
    </source>
</evidence>
<dbReference type="GO" id="GO:0005634">
    <property type="term" value="C:nucleus"/>
    <property type="evidence" value="ECO:0007669"/>
    <property type="project" value="UniProtKB-SubCell"/>
</dbReference>
<feature type="region of interest" description="Disordered" evidence="6">
    <location>
        <begin position="238"/>
        <end position="260"/>
    </location>
</feature>
<comment type="subcellular location">
    <subcellularLocation>
        <location evidence="1">Nucleus</location>
    </subcellularLocation>
</comment>
<protein>
    <submittedName>
        <fullName evidence="7">Uncharacterized protein</fullName>
    </submittedName>
</protein>
<gene>
    <name evidence="7" type="ORF">CPB83DRAFT_893978</name>
</gene>
<keyword evidence="8" id="KW-1185">Reference proteome</keyword>
<keyword evidence="4" id="KW-0804">Transcription</keyword>
<keyword evidence="3" id="KW-0805">Transcription regulation</keyword>
<evidence type="ECO:0000256" key="5">
    <source>
        <dbReference type="ARBA" id="ARBA00023242"/>
    </source>
</evidence>
<evidence type="ECO:0000256" key="2">
    <source>
        <dbReference type="ARBA" id="ARBA00007273"/>
    </source>
</evidence>
<name>A0A9P6JQN9_9AGAR</name>
<evidence type="ECO:0000313" key="8">
    <source>
        <dbReference type="Proteomes" id="UP000807306"/>
    </source>
</evidence>
<feature type="compositionally biased region" description="Low complexity" evidence="6">
    <location>
        <begin position="504"/>
        <end position="529"/>
    </location>
</feature>
<evidence type="ECO:0000256" key="1">
    <source>
        <dbReference type="ARBA" id="ARBA00004123"/>
    </source>
</evidence>
<dbReference type="PANTHER" id="PTHR28290:SF1">
    <property type="entry name" value="ENHANCER OF TRANSLATION TERMINATION 1"/>
    <property type="match status" value="1"/>
</dbReference>
<dbReference type="OrthoDB" id="3204217at2759"/>